<protein>
    <recommendedName>
        <fullName evidence="1">SpoVT-AbrB domain-containing protein</fullName>
    </recommendedName>
</protein>
<name>A0A0D0G8J3_9BACI</name>
<proteinExistence type="predicted"/>
<dbReference type="Proteomes" id="UP000032076">
    <property type="component" value="Unassembled WGS sequence"/>
</dbReference>
<feature type="domain" description="SpoVT-AbrB" evidence="1">
    <location>
        <begin position="63"/>
        <end position="109"/>
    </location>
</feature>
<evidence type="ECO:0000259" key="1">
    <source>
        <dbReference type="SMART" id="SM00966"/>
    </source>
</evidence>
<reference evidence="2 3" key="1">
    <citation type="submission" date="2015-01" db="EMBL/GenBank/DDBJ databases">
        <title>Draft Genome Sequences of Four Bacillus thermoamylovorans Strains, Isolated From Food Products.</title>
        <authorList>
            <person name="Krawcyk A.O."/>
            <person name="Berendsen E.M."/>
            <person name="Eijlander R.T."/>
            <person name="de Jong A."/>
            <person name="Wells-Bennik M."/>
            <person name="Kuipers O.P."/>
        </authorList>
    </citation>
    <scope>NUCLEOTIDE SEQUENCE [LARGE SCALE GENOMIC DNA]</scope>
    <source>
        <strain evidence="2 3">B4167</strain>
    </source>
</reference>
<dbReference type="InterPro" id="IPR007159">
    <property type="entry name" value="SpoVT-AbrB_dom"/>
</dbReference>
<feature type="domain" description="SpoVT-AbrB" evidence="1">
    <location>
        <begin position="14"/>
        <end position="59"/>
    </location>
</feature>
<dbReference type="AlphaFoldDB" id="A0A0D0G8J3"/>
<dbReference type="EMBL" id="JXLU01000031">
    <property type="protein sequence ID" value="KIO73537.1"/>
    <property type="molecule type" value="Genomic_DNA"/>
</dbReference>
<gene>
    <name evidence="2" type="ORF">B4167_2013</name>
</gene>
<dbReference type="RefSeq" id="WP_041844926.1">
    <property type="nucleotide sequence ID" value="NZ_CP023704.1"/>
</dbReference>
<dbReference type="GO" id="GO:0003677">
    <property type="term" value="F:DNA binding"/>
    <property type="evidence" value="ECO:0007669"/>
    <property type="project" value="InterPro"/>
</dbReference>
<comment type="caution">
    <text evidence="2">The sequence shown here is derived from an EMBL/GenBank/DDBJ whole genome shotgun (WGS) entry which is preliminary data.</text>
</comment>
<evidence type="ECO:0000313" key="3">
    <source>
        <dbReference type="Proteomes" id="UP000032076"/>
    </source>
</evidence>
<dbReference type="SMART" id="SM00966">
    <property type="entry name" value="SpoVT_AbrB"/>
    <property type="match status" value="2"/>
</dbReference>
<organism evidence="2 3">
    <name type="scientific">Caldibacillus thermoamylovorans</name>
    <dbReference type="NCBI Taxonomy" id="35841"/>
    <lineage>
        <taxon>Bacteria</taxon>
        <taxon>Bacillati</taxon>
        <taxon>Bacillota</taxon>
        <taxon>Bacilli</taxon>
        <taxon>Bacillales</taxon>
        <taxon>Bacillaceae</taxon>
        <taxon>Caldibacillus</taxon>
    </lineage>
</organism>
<dbReference type="OrthoDB" id="2972907at2"/>
<dbReference type="InterPro" id="IPR037914">
    <property type="entry name" value="SpoVT-AbrB_sf"/>
</dbReference>
<sequence>MQLLNKWIKENVEVSLNKNNSIILPKWIRMKNDIIPGQEVIVSTHSGEIYIKRKLNESLENQMIISSRGSLWIPVEIRNRVKVESGTSFEVYTNDKKELKLVPVIKNIEKINN</sequence>
<dbReference type="Gene3D" id="2.10.260.10">
    <property type="match status" value="1"/>
</dbReference>
<dbReference type="KEGG" id="bthv:CQJ30_10805"/>
<accession>A0A0D0G8J3</accession>
<dbReference type="SUPFAM" id="SSF89447">
    <property type="entry name" value="AbrB/MazE/MraZ-like"/>
    <property type="match status" value="1"/>
</dbReference>
<evidence type="ECO:0000313" key="2">
    <source>
        <dbReference type="EMBL" id="KIO73537.1"/>
    </source>
</evidence>